<dbReference type="Gene3D" id="3.40.50.300">
    <property type="entry name" value="P-loop containing nucleotide triphosphate hydrolases"/>
    <property type="match status" value="1"/>
</dbReference>
<dbReference type="GO" id="GO:0003689">
    <property type="term" value="F:DNA clamp loader activity"/>
    <property type="evidence" value="ECO:0007669"/>
    <property type="project" value="TreeGrafter"/>
</dbReference>
<sequence>MYNINNYSFNNFSTLNKNSVNNHDEIKEKLLNLKLLNNIPNIIFHGQNNSGKKTIVNYFIDLIYDGNQQNIKNNVLTINCSFNKGIKFIREDLKFFCKTIVNYDNGKFFKSIILINGDKLTIDAQSAMRRCIEIYSHNTRFFFVVENKNKLLKPIISRFASILIINYDFSNKLYNEKIGNILNKNKEKYNLNDINILTNFFYNSGYSAIDIFNYFKNKKSSKNIVDNMNTYNILFNFLNIKCEIRNEKILIFYLLKNLFIRCNNDLENINLM</sequence>
<dbReference type="EMBL" id="OP765507">
    <property type="protein sequence ID" value="UZT29014.1"/>
    <property type="molecule type" value="Genomic_DNA"/>
</dbReference>
<evidence type="ECO:0000256" key="2">
    <source>
        <dbReference type="ARBA" id="ARBA00022741"/>
    </source>
</evidence>
<reference evidence="4" key="1">
    <citation type="submission" date="2022-10" db="EMBL/GenBank/DDBJ databases">
        <title>Genomics discovery of giant fungal viruses from subsurface oceanic crustal fluids.</title>
        <authorList>
            <person name="Bhattacharjee A.S."/>
            <person name="Schulz F."/>
            <person name="Woyke T."/>
            <person name="Orcutt B.N."/>
            <person name="Matinez Martinez J."/>
        </authorList>
    </citation>
    <scope>NUCLEOTIDE SEQUENCE</scope>
    <source>
        <strain evidence="4">VSAG1.JdFR</strain>
        <strain evidence="5">VSAG8.JdFR</strain>
    </source>
</reference>
<dbReference type="SUPFAM" id="SSF52540">
    <property type="entry name" value="P-loop containing nucleoside triphosphate hydrolases"/>
    <property type="match status" value="1"/>
</dbReference>
<evidence type="ECO:0000256" key="3">
    <source>
        <dbReference type="ARBA" id="ARBA00022840"/>
    </source>
</evidence>
<dbReference type="PANTHER" id="PTHR11669:SF20">
    <property type="entry name" value="REPLICATION FACTOR C SUBUNIT 4"/>
    <property type="match status" value="1"/>
</dbReference>
<evidence type="ECO:0000313" key="5">
    <source>
        <dbReference type="EMBL" id="UZT29134.1"/>
    </source>
</evidence>
<protein>
    <submittedName>
        <fullName evidence="4">Uncharacterized protein</fullName>
    </submittedName>
</protein>
<dbReference type="PANTHER" id="PTHR11669">
    <property type="entry name" value="REPLICATION FACTOR C / DNA POLYMERASE III GAMMA-TAU SUBUNIT"/>
    <property type="match status" value="1"/>
</dbReference>
<accession>A0A9E8G450</accession>
<dbReference type="InterPro" id="IPR027417">
    <property type="entry name" value="P-loop_NTPase"/>
</dbReference>
<evidence type="ECO:0000256" key="1">
    <source>
        <dbReference type="ARBA" id="ARBA00022705"/>
    </source>
</evidence>
<dbReference type="GO" id="GO:0005524">
    <property type="term" value="F:ATP binding"/>
    <property type="evidence" value="ECO:0007669"/>
    <property type="project" value="UniProtKB-KW"/>
</dbReference>
<dbReference type="GO" id="GO:0006281">
    <property type="term" value="P:DNA repair"/>
    <property type="evidence" value="ECO:0007669"/>
    <property type="project" value="TreeGrafter"/>
</dbReference>
<evidence type="ECO:0000313" key="4">
    <source>
        <dbReference type="EMBL" id="UZT29014.1"/>
    </source>
</evidence>
<dbReference type="GO" id="GO:0006261">
    <property type="term" value="P:DNA-templated DNA replication"/>
    <property type="evidence" value="ECO:0007669"/>
    <property type="project" value="TreeGrafter"/>
</dbReference>
<name>A0A9E8G450_9VIRU</name>
<keyword evidence="3" id="KW-0067">ATP-binding</keyword>
<keyword evidence="1" id="KW-0235">DNA replication</keyword>
<dbReference type="EMBL" id="OP765584">
    <property type="protein sequence ID" value="UZT29134.1"/>
    <property type="molecule type" value="Genomic_DNA"/>
</dbReference>
<proteinExistence type="predicted"/>
<keyword evidence="2" id="KW-0547">Nucleotide-binding</keyword>
<dbReference type="InterPro" id="IPR050238">
    <property type="entry name" value="DNA_Rep/Repair_Clamp_Loader"/>
</dbReference>
<organism evidence="4">
    <name type="scientific">Nucleocytoviricota sp</name>
    <dbReference type="NCBI Taxonomy" id="2809609"/>
    <lineage>
        <taxon>Viruses</taxon>
        <taxon>Varidnaviria</taxon>
        <taxon>Bamfordvirae</taxon>
        <taxon>Nucleocytoviricota</taxon>
    </lineage>
</organism>